<name>A0A1Y6C5D2_9NEIS</name>
<evidence type="ECO:0000313" key="3">
    <source>
        <dbReference type="Proteomes" id="UP000192920"/>
    </source>
</evidence>
<dbReference type="EMBL" id="FXAG01000023">
    <property type="protein sequence ID" value="SMF46632.1"/>
    <property type="molecule type" value="Genomic_DNA"/>
</dbReference>
<dbReference type="SUPFAM" id="SSF53098">
    <property type="entry name" value="Ribonuclease H-like"/>
    <property type="match status" value="1"/>
</dbReference>
<dbReference type="InterPro" id="IPR036397">
    <property type="entry name" value="RNaseH_sf"/>
</dbReference>
<keyword evidence="3" id="KW-1185">Reference proteome</keyword>
<dbReference type="GO" id="GO:0005829">
    <property type="term" value="C:cytosol"/>
    <property type="evidence" value="ECO:0007669"/>
    <property type="project" value="TreeGrafter"/>
</dbReference>
<dbReference type="GO" id="GO:0006259">
    <property type="term" value="P:DNA metabolic process"/>
    <property type="evidence" value="ECO:0007669"/>
    <property type="project" value="UniProtKB-ARBA"/>
</dbReference>
<reference evidence="3" key="1">
    <citation type="submission" date="2017-04" db="EMBL/GenBank/DDBJ databases">
        <authorList>
            <person name="Varghese N."/>
            <person name="Submissions S."/>
        </authorList>
    </citation>
    <scope>NUCLEOTIDE SEQUENCE [LARGE SCALE GENOMIC DNA]</scope>
    <source>
        <strain evidence="3">DSM 22618</strain>
    </source>
</reference>
<dbReference type="InterPro" id="IPR012337">
    <property type="entry name" value="RNaseH-like_sf"/>
</dbReference>
<evidence type="ECO:0000313" key="2">
    <source>
        <dbReference type="EMBL" id="SMF46632.1"/>
    </source>
</evidence>
<dbReference type="Proteomes" id="UP000192920">
    <property type="component" value="Unassembled WGS sequence"/>
</dbReference>
<dbReference type="RefSeq" id="WP_085277525.1">
    <property type="nucleotide sequence ID" value="NZ_FXAG01000023.1"/>
</dbReference>
<dbReference type="PANTHER" id="PTHR30231:SF7">
    <property type="entry name" value="BLR4117 PROTEIN"/>
    <property type="match status" value="1"/>
</dbReference>
<gene>
    <name evidence="2" type="ORF">SAMN02745746_03437</name>
</gene>
<dbReference type="GO" id="GO:0003676">
    <property type="term" value="F:nucleic acid binding"/>
    <property type="evidence" value="ECO:0007669"/>
    <property type="project" value="InterPro"/>
</dbReference>
<feature type="domain" description="Exonuclease" evidence="1">
    <location>
        <begin position="29"/>
        <end position="202"/>
    </location>
</feature>
<dbReference type="InterPro" id="IPR013520">
    <property type="entry name" value="Ribonucl_H"/>
</dbReference>
<dbReference type="Pfam" id="PF00929">
    <property type="entry name" value="RNase_T"/>
    <property type="match status" value="1"/>
</dbReference>
<dbReference type="AlphaFoldDB" id="A0A1Y6C5D2"/>
<dbReference type="GO" id="GO:0008408">
    <property type="term" value="F:3'-5' exonuclease activity"/>
    <property type="evidence" value="ECO:0007669"/>
    <property type="project" value="TreeGrafter"/>
</dbReference>
<accession>A0A1Y6C5D2</accession>
<dbReference type="CDD" id="cd06127">
    <property type="entry name" value="DEDDh"/>
    <property type="match status" value="1"/>
</dbReference>
<dbReference type="SMART" id="SM00479">
    <property type="entry name" value="EXOIII"/>
    <property type="match status" value="1"/>
</dbReference>
<sequence>MLARWQRRLAVRQLKDPAYRRLFEETSDDMISLACNTTSLDVAEAELLTIGAVRLSGNRIVTSEALDLLVKPGRPLTRERVGAHGLRPRDLSDGLDAEEAVRRLLDFIGGRPVLGYYLEFDIAVLDKYLRPLLGIGLPNRQIEISGRYYDYKLRQQPNSRVDLHLAALIDDLGVPALPRHDALNKAITAAMLYLALKRRGFG</sequence>
<evidence type="ECO:0000259" key="1">
    <source>
        <dbReference type="SMART" id="SM00479"/>
    </source>
</evidence>
<dbReference type="NCBIfam" id="NF006601">
    <property type="entry name" value="PRK09145.1"/>
    <property type="match status" value="1"/>
</dbReference>
<organism evidence="2 3">
    <name type="scientific">Pseudogulbenkiania subflava DSM 22618</name>
    <dbReference type="NCBI Taxonomy" id="1123014"/>
    <lineage>
        <taxon>Bacteria</taxon>
        <taxon>Pseudomonadati</taxon>
        <taxon>Pseudomonadota</taxon>
        <taxon>Betaproteobacteria</taxon>
        <taxon>Neisseriales</taxon>
        <taxon>Chromobacteriaceae</taxon>
        <taxon>Pseudogulbenkiania</taxon>
    </lineage>
</organism>
<dbReference type="PANTHER" id="PTHR30231">
    <property type="entry name" value="DNA POLYMERASE III SUBUNIT EPSILON"/>
    <property type="match status" value="1"/>
</dbReference>
<dbReference type="STRING" id="1123014.SAMN02745746_03437"/>
<protein>
    <submittedName>
        <fullName evidence="2">DNA polymerase-3 subunit epsilon</fullName>
    </submittedName>
</protein>
<proteinExistence type="predicted"/>
<dbReference type="Gene3D" id="3.30.420.10">
    <property type="entry name" value="Ribonuclease H-like superfamily/Ribonuclease H"/>
    <property type="match status" value="1"/>
</dbReference>